<sequence length="78" mass="8689">MRNFLLLRSALFLVLVASVAVVKERAPESRYVFLSEKSQGRTVARLALGQMQKKPESKPGMAILEFSSAGVYIVNSFR</sequence>
<name>A0A1L9AXM8_9BACT</name>
<reference evidence="2" key="1">
    <citation type="submission" date="2016-11" db="EMBL/GenBank/DDBJ databases">
        <authorList>
            <person name="Shukria A."/>
            <person name="Stevens D.C."/>
        </authorList>
    </citation>
    <scope>NUCLEOTIDE SEQUENCE [LARGE SCALE GENOMIC DNA]</scope>
    <source>
        <strain evidence="2">Cbfe23</strain>
    </source>
</reference>
<gene>
    <name evidence="1" type="ORF">BON30_42090</name>
</gene>
<dbReference type="STRING" id="83449.BON30_42090"/>
<organism evidence="1 2">
    <name type="scientific">Cystobacter ferrugineus</name>
    <dbReference type="NCBI Taxonomy" id="83449"/>
    <lineage>
        <taxon>Bacteria</taxon>
        <taxon>Pseudomonadati</taxon>
        <taxon>Myxococcota</taxon>
        <taxon>Myxococcia</taxon>
        <taxon>Myxococcales</taxon>
        <taxon>Cystobacterineae</taxon>
        <taxon>Archangiaceae</taxon>
        <taxon>Cystobacter</taxon>
    </lineage>
</organism>
<comment type="caution">
    <text evidence="1">The sequence shown here is derived from an EMBL/GenBank/DDBJ whole genome shotgun (WGS) entry which is preliminary data.</text>
</comment>
<protein>
    <submittedName>
        <fullName evidence="1">Uncharacterized protein</fullName>
    </submittedName>
</protein>
<dbReference type="AlphaFoldDB" id="A0A1L9AXM8"/>
<keyword evidence="2" id="KW-1185">Reference proteome</keyword>
<proteinExistence type="predicted"/>
<evidence type="ECO:0000313" key="1">
    <source>
        <dbReference type="EMBL" id="OJH34749.1"/>
    </source>
</evidence>
<accession>A0A1L9AXM8</accession>
<dbReference type="EMBL" id="MPIN01000017">
    <property type="protein sequence ID" value="OJH34749.1"/>
    <property type="molecule type" value="Genomic_DNA"/>
</dbReference>
<dbReference type="Proteomes" id="UP000182229">
    <property type="component" value="Unassembled WGS sequence"/>
</dbReference>
<reference evidence="1 2" key="2">
    <citation type="submission" date="2016-12" db="EMBL/GenBank/DDBJ databases">
        <title>Draft Genome Sequence of Cystobacter ferrugineus Strain Cbfe23.</title>
        <authorList>
            <person name="Akbar S."/>
            <person name="Dowd S.E."/>
            <person name="Stevens D.C."/>
        </authorList>
    </citation>
    <scope>NUCLEOTIDE SEQUENCE [LARGE SCALE GENOMIC DNA]</scope>
    <source>
        <strain evidence="1 2">Cbfe23</strain>
    </source>
</reference>
<evidence type="ECO:0000313" key="2">
    <source>
        <dbReference type="Proteomes" id="UP000182229"/>
    </source>
</evidence>